<dbReference type="AlphaFoldDB" id="A0A979FLH5"/>
<feature type="compositionally biased region" description="Low complexity" evidence="2">
    <location>
        <begin position="460"/>
        <end position="477"/>
    </location>
</feature>
<protein>
    <submittedName>
        <fullName evidence="4">Uncharacterized protein LOC108676758 isoform X1</fullName>
    </submittedName>
</protein>
<feature type="compositionally biased region" description="Basic and acidic residues" evidence="2">
    <location>
        <begin position="507"/>
        <end position="522"/>
    </location>
</feature>
<evidence type="ECO:0000256" key="1">
    <source>
        <dbReference type="PROSITE-ProRule" id="PRU00497"/>
    </source>
</evidence>
<dbReference type="InterPro" id="IPR000618">
    <property type="entry name" value="Insect_cuticle"/>
</dbReference>
<evidence type="ECO:0000256" key="2">
    <source>
        <dbReference type="SAM" id="MobiDB-lite"/>
    </source>
</evidence>
<gene>
    <name evidence="4" type="primary">LOC108676758</name>
</gene>
<name>A0A979FLH5_HYAAZ</name>
<dbReference type="OrthoDB" id="6352077at2759"/>
<accession>A0A979FLH5</accession>
<feature type="region of interest" description="Disordered" evidence="2">
    <location>
        <begin position="88"/>
        <end position="126"/>
    </location>
</feature>
<dbReference type="Proteomes" id="UP000694843">
    <property type="component" value="Unplaced"/>
</dbReference>
<sequence length="537" mass="58770">MVMECWLRAVLFRLAVLQVCVVGALGVALPGEVLRYDNGASRRQEEGEPGRRVTGEWSWVDAAGHNHRVRYIADEFGFKAFGSVDPRSDSGANSGTVKESDLLAPTGSSRSLKRTDRKLTDVTTQSPRPILETTNSANFVVLEEADLKNGRHDQVRANLVPSDDKSRKISAVERMAGISVGELAKLKAKSDVKMRMKKGDPTVKLEPSAIGKMLLGDVSRSSNDLFHSELPNPIDGTDFVLIDSLQPPTVPKQRTPHIRIIPVLVTASKPKDVISGVHTSSKSKSFSALVTPNPEVTSAPRKSIVPQPLKVEGNLNFDNFFSPINLAKMTPPPFEIGSLDDYYYDYDYYDYADLSSNTTTNSTDVPAPNIVELDEESSSQPTDSPNIPSTTPATAKVLPRPQSPSFGQLRPVKVISRFNSEPDKGRSEIISTPSSSPVLPESERSSPAPPDTTTTRKRVVTTTTDAPRLPSSQFSFPPTFPPPPRIGKRIVEPIRHSSGGVRRSKMSRIDDNSASKEHRSSEDELDNSTESTQERDD</sequence>
<dbReference type="RefSeq" id="XP_047737879.1">
    <property type="nucleotide sequence ID" value="XM_047881923.1"/>
</dbReference>
<feature type="compositionally biased region" description="Polar residues" evidence="2">
    <location>
        <begin position="378"/>
        <end position="393"/>
    </location>
</feature>
<evidence type="ECO:0000313" key="3">
    <source>
        <dbReference type="Proteomes" id="UP000694843"/>
    </source>
</evidence>
<organism evidence="3 4">
    <name type="scientific">Hyalella azteca</name>
    <name type="common">Amphipod</name>
    <dbReference type="NCBI Taxonomy" id="294128"/>
    <lineage>
        <taxon>Eukaryota</taxon>
        <taxon>Metazoa</taxon>
        <taxon>Ecdysozoa</taxon>
        <taxon>Arthropoda</taxon>
        <taxon>Crustacea</taxon>
        <taxon>Multicrustacea</taxon>
        <taxon>Malacostraca</taxon>
        <taxon>Eumalacostraca</taxon>
        <taxon>Peracarida</taxon>
        <taxon>Amphipoda</taxon>
        <taxon>Senticaudata</taxon>
        <taxon>Talitrida</taxon>
        <taxon>Talitroidea</taxon>
        <taxon>Hyalellidae</taxon>
        <taxon>Hyalella</taxon>
    </lineage>
</organism>
<evidence type="ECO:0000313" key="4">
    <source>
        <dbReference type="RefSeq" id="XP_047737879.1"/>
    </source>
</evidence>
<proteinExistence type="predicted"/>
<feature type="region of interest" description="Disordered" evidence="2">
    <location>
        <begin position="374"/>
        <end position="537"/>
    </location>
</feature>
<dbReference type="PROSITE" id="PS51155">
    <property type="entry name" value="CHIT_BIND_RR_2"/>
    <property type="match status" value="1"/>
</dbReference>
<keyword evidence="1" id="KW-0193">Cuticle</keyword>
<reference evidence="4" key="1">
    <citation type="submission" date="2025-08" db="UniProtKB">
        <authorList>
            <consortium name="RefSeq"/>
        </authorList>
    </citation>
    <scope>IDENTIFICATION</scope>
    <source>
        <tissue evidence="4">Whole organism</tissue>
    </source>
</reference>
<dbReference type="GO" id="GO:0042302">
    <property type="term" value="F:structural constituent of cuticle"/>
    <property type="evidence" value="ECO:0007669"/>
    <property type="project" value="UniProtKB-UniRule"/>
</dbReference>
<dbReference type="Pfam" id="PF00379">
    <property type="entry name" value="Chitin_bind_4"/>
    <property type="match status" value="1"/>
</dbReference>
<keyword evidence="3" id="KW-1185">Reference proteome</keyword>
<dbReference type="GeneID" id="108676758"/>